<keyword evidence="12" id="KW-1185">Reference proteome</keyword>
<feature type="domain" description="IFT122 first beta-propeller" evidence="9">
    <location>
        <begin position="10"/>
        <end position="179"/>
    </location>
</feature>
<dbReference type="PROSITE" id="PS50082">
    <property type="entry name" value="WD_REPEATS_2"/>
    <property type="match status" value="1"/>
</dbReference>
<dbReference type="Pfam" id="PF25144">
    <property type="entry name" value="Zn_ribbon_IFT122"/>
    <property type="match status" value="1"/>
</dbReference>
<feature type="domain" description="IFT122 second beta-propeller" evidence="8">
    <location>
        <begin position="296"/>
        <end position="557"/>
    </location>
</feature>
<evidence type="ECO:0000313" key="12">
    <source>
        <dbReference type="Proteomes" id="UP000046393"/>
    </source>
</evidence>
<dbReference type="InterPro" id="IPR056152">
    <property type="entry name" value="Beta-prop_IFT122_2nd"/>
</dbReference>
<dbReference type="GO" id="GO:1905515">
    <property type="term" value="P:non-motile cilium assembly"/>
    <property type="evidence" value="ECO:0007669"/>
    <property type="project" value="TreeGrafter"/>
</dbReference>
<dbReference type="GO" id="GO:0035721">
    <property type="term" value="P:intraciliary retrograde transport"/>
    <property type="evidence" value="ECO:0007669"/>
    <property type="project" value="TreeGrafter"/>
</dbReference>
<feature type="domain" description="IFT122 zinc ribbon" evidence="10">
    <location>
        <begin position="994"/>
        <end position="1035"/>
    </location>
</feature>
<dbReference type="AlphaFoldDB" id="A0A0N5AQ67"/>
<dbReference type="GO" id="GO:0097730">
    <property type="term" value="C:non-motile cilium"/>
    <property type="evidence" value="ECO:0007669"/>
    <property type="project" value="TreeGrafter"/>
</dbReference>
<dbReference type="InterPro" id="IPR056153">
    <property type="entry name" value="Beta-prop_IFT122_1st"/>
</dbReference>
<feature type="domain" description="IFT122 first beta-propeller" evidence="9">
    <location>
        <begin position="191"/>
        <end position="290"/>
    </location>
</feature>
<dbReference type="SUPFAM" id="SSF50978">
    <property type="entry name" value="WD40 repeat-like"/>
    <property type="match status" value="2"/>
</dbReference>
<dbReference type="Pfam" id="PF23377">
    <property type="entry name" value="Beta-prop_IFT122_2nd"/>
    <property type="match status" value="1"/>
</dbReference>
<keyword evidence="5" id="KW-0969">Cilium</keyword>
<evidence type="ECO:0000259" key="9">
    <source>
        <dbReference type="Pfam" id="PF23381"/>
    </source>
</evidence>
<evidence type="ECO:0000259" key="8">
    <source>
        <dbReference type="Pfam" id="PF23377"/>
    </source>
</evidence>
<feature type="domain" description="Intraflagellar transport protein 122 homolog TPR" evidence="11">
    <location>
        <begin position="567"/>
        <end position="939"/>
    </location>
</feature>
<dbReference type="InterPro" id="IPR057411">
    <property type="entry name" value="TPR_IFT122"/>
</dbReference>
<sequence>MLASEFLLCCIFDLAFKPDGSELLVAVDVCIWIYNVLDGTLVVTLDGHKDLVFAVAYSYDGELFASGGADKTVIIWTEQHEAILKYTHNDSVQCLAFSPIGSFLLSCAVSDFGLWTKTEKSVNKQRVSTRCTSCAWSSDGRIYAIALYDGTVILRSFDGGKELTKLSRPSGEAIWAMAFGAARLTVGYTGEILAVADWGQTVMFYDLEGKQVVLEEKKLDYDPTGMDFFNYGQYLVMCGSNRRITLYNREGTTLGTVAEMGSWVWSVKTNPVSNVIAVGCVDGTLACFQLKFGAVHGLHKERYAYRENMTEVVVQHFGKQTFIKLHCNDLVRKIAIYRNKLAVQLSNRIHIYRQIMEREDGKMEYRLVENIVGPYDCSLLVVCMRHIVLCSDKYLQCYNHKGMKIRDWVLDSLIKYIKVIGGPSGKETLLVGDRNGTVRTFAYSLVYKIFMDNPFPVRIVQVKHEVFCLDISHLRTKLAVVDRRKICSVYEISTKQLLFQEPHCDSVAWNDDHDELLCFSGNDTLSIKANGFTPSKQDITGMVVGFSGKRAFCLNMFRVSAVDVPLSLHLHKFVEKNEFTKAYEIAALGVTENDWKHLAIKAIEAFDLEVAKKAFHRIKDYRFLQLVSDIEEMKNSNENPFAMLGYIKAYQNQFYEAAHCFQKGNKEEKALEMFTELRMFDQAEDFLSSASGDTQKALIRRKADWAKDSNEPRVAAEMFIASGDYDKAISLIIDNDWFDMMLNVMRHIDTTETELLKTIGDYLVRRKEYGIAAQLFLSINDIESLIDMHVKAKQWDDAFVFASQYPQYKENVFLPYAHYLAENDKFEEAQHAFHLAGHDNEAFYVLEQLADNALKERRYRDAAYYNWLLGMEYLHNDDISEAKKIQKYDEKLLKAEGFYAYDAIHRYFSEPFASYSPEALVNIGRFIAFQPIIPGISQVEVFFTLAKQGKTLGAYKLARYALEQLSYLKVPARLEALIETATILIRATPFTDAEELLLMCYKCGSTNPLVGGNSCIQCKNPFVFSFISFEILPLVEFAIADGISVDEAIKLIKAESMNSSLSKDGKTLDILTLDRECLLALDKSQVLIVENSPPLKTRFYYNIIPEIAVSKCDSCQHMFLMDDFELAYLKHGCCPFCRSSSKESGKASQAENRVTT</sequence>
<dbReference type="STRING" id="451379.A0A0N5AQ67"/>
<evidence type="ECO:0000259" key="11">
    <source>
        <dbReference type="Pfam" id="PF25295"/>
    </source>
</evidence>
<evidence type="ECO:0000256" key="2">
    <source>
        <dbReference type="ARBA" id="ARBA00019442"/>
    </source>
</evidence>
<evidence type="ECO:0000256" key="5">
    <source>
        <dbReference type="ARBA" id="ARBA00023069"/>
    </source>
</evidence>
<evidence type="ECO:0000256" key="4">
    <source>
        <dbReference type="ARBA" id="ARBA00022737"/>
    </source>
</evidence>
<reference evidence="13" key="1">
    <citation type="submission" date="2016-04" db="UniProtKB">
        <authorList>
            <consortium name="WormBaseParasite"/>
        </authorList>
    </citation>
    <scope>IDENTIFICATION</scope>
</reference>
<keyword evidence="6" id="KW-0966">Cell projection</keyword>
<evidence type="ECO:0000256" key="6">
    <source>
        <dbReference type="ARBA" id="ARBA00023273"/>
    </source>
</evidence>
<dbReference type="InterPro" id="IPR015943">
    <property type="entry name" value="WD40/YVTN_repeat-like_dom_sf"/>
</dbReference>
<dbReference type="SMART" id="SM00320">
    <property type="entry name" value="WD40"/>
    <property type="match status" value="7"/>
</dbReference>
<dbReference type="InterPro" id="IPR039857">
    <property type="entry name" value="Ift122/121"/>
</dbReference>
<evidence type="ECO:0000259" key="10">
    <source>
        <dbReference type="Pfam" id="PF25144"/>
    </source>
</evidence>
<evidence type="ECO:0000256" key="1">
    <source>
        <dbReference type="ARBA" id="ARBA00004138"/>
    </source>
</evidence>
<dbReference type="PROSITE" id="PS50294">
    <property type="entry name" value="WD_REPEATS_REGION"/>
    <property type="match status" value="1"/>
</dbReference>
<protein>
    <recommendedName>
        <fullName evidence="2">Intraflagellar transport protein 122 homolog</fullName>
    </recommendedName>
</protein>
<dbReference type="Gene3D" id="1.25.40.470">
    <property type="match status" value="1"/>
</dbReference>
<dbReference type="PANTHER" id="PTHR12764:SF4">
    <property type="entry name" value="INTRAFLAGELLAR TRANSPORT PROTEIN 122 HOMOLOG"/>
    <property type="match status" value="1"/>
</dbReference>
<dbReference type="GO" id="GO:0061512">
    <property type="term" value="P:protein localization to cilium"/>
    <property type="evidence" value="ECO:0007669"/>
    <property type="project" value="TreeGrafter"/>
</dbReference>
<keyword evidence="3 7" id="KW-0853">WD repeat</keyword>
<dbReference type="GO" id="GO:0030991">
    <property type="term" value="C:intraciliary transport particle A"/>
    <property type="evidence" value="ECO:0007669"/>
    <property type="project" value="TreeGrafter"/>
</dbReference>
<evidence type="ECO:0000313" key="13">
    <source>
        <dbReference type="WBParaSite" id="SMUV_0000681901-mRNA-1"/>
    </source>
</evidence>
<organism evidence="12 13">
    <name type="scientific">Syphacia muris</name>
    <dbReference type="NCBI Taxonomy" id="451379"/>
    <lineage>
        <taxon>Eukaryota</taxon>
        <taxon>Metazoa</taxon>
        <taxon>Ecdysozoa</taxon>
        <taxon>Nematoda</taxon>
        <taxon>Chromadorea</taxon>
        <taxon>Rhabditida</taxon>
        <taxon>Spirurina</taxon>
        <taxon>Oxyuridomorpha</taxon>
        <taxon>Oxyuroidea</taxon>
        <taxon>Oxyuridae</taxon>
        <taxon>Syphacia</taxon>
    </lineage>
</organism>
<evidence type="ECO:0000256" key="7">
    <source>
        <dbReference type="PROSITE-ProRule" id="PRU00221"/>
    </source>
</evidence>
<dbReference type="Proteomes" id="UP000046393">
    <property type="component" value="Unplaced"/>
</dbReference>
<dbReference type="InterPro" id="IPR056838">
    <property type="entry name" value="Zn_ribbon_IFT122"/>
</dbReference>
<dbReference type="InterPro" id="IPR036322">
    <property type="entry name" value="WD40_repeat_dom_sf"/>
</dbReference>
<keyword evidence="4" id="KW-0677">Repeat</keyword>
<dbReference type="Pfam" id="PF25143">
    <property type="entry name" value="Zn_ribbon_IFT122_C"/>
    <property type="match status" value="1"/>
</dbReference>
<feature type="repeat" description="WD" evidence="7">
    <location>
        <begin position="45"/>
        <end position="76"/>
    </location>
</feature>
<name>A0A0N5AQ67_9BILA</name>
<accession>A0A0N5AQ67</accession>
<dbReference type="Pfam" id="PF25295">
    <property type="entry name" value="TPR_IFT122"/>
    <property type="match status" value="1"/>
</dbReference>
<dbReference type="Gene3D" id="2.130.10.10">
    <property type="entry name" value="YVTN repeat-like/Quinoprotein amine dehydrogenase"/>
    <property type="match status" value="2"/>
</dbReference>
<dbReference type="WBParaSite" id="SMUV_0000681901-mRNA-1">
    <property type="protein sequence ID" value="SMUV_0000681901-mRNA-1"/>
    <property type="gene ID" value="SMUV_0000681901"/>
</dbReference>
<dbReference type="InterPro" id="IPR001680">
    <property type="entry name" value="WD40_rpt"/>
</dbReference>
<comment type="subcellular location">
    <subcellularLocation>
        <location evidence="1">Cell projection</location>
        <location evidence="1">Cilium</location>
    </subcellularLocation>
</comment>
<evidence type="ECO:0000256" key="3">
    <source>
        <dbReference type="ARBA" id="ARBA00022574"/>
    </source>
</evidence>
<dbReference type="PANTHER" id="PTHR12764">
    <property type="entry name" value="WD REPEAT DOMAIN-RELATED"/>
    <property type="match status" value="1"/>
</dbReference>
<proteinExistence type="predicted"/>
<dbReference type="Pfam" id="PF23381">
    <property type="entry name" value="Beta-prop_IFT122_1st"/>
    <property type="match status" value="2"/>
</dbReference>